<organism evidence="2 3">
    <name type="scientific">Drosophila willistoni</name>
    <name type="common">Fruit fly</name>
    <dbReference type="NCBI Taxonomy" id="7260"/>
    <lineage>
        <taxon>Eukaryota</taxon>
        <taxon>Metazoa</taxon>
        <taxon>Ecdysozoa</taxon>
        <taxon>Arthropoda</taxon>
        <taxon>Hexapoda</taxon>
        <taxon>Insecta</taxon>
        <taxon>Pterygota</taxon>
        <taxon>Neoptera</taxon>
        <taxon>Endopterygota</taxon>
        <taxon>Diptera</taxon>
        <taxon>Brachycera</taxon>
        <taxon>Muscomorpha</taxon>
        <taxon>Ephydroidea</taxon>
        <taxon>Drosophilidae</taxon>
        <taxon>Drosophila</taxon>
        <taxon>Sophophora</taxon>
    </lineage>
</organism>
<feature type="chain" id="PRO_5006387181" evidence="1">
    <location>
        <begin position="18"/>
        <end position="141"/>
    </location>
</feature>
<protein>
    <submittedName>
        <fullName evidence="2">Uncharacterized protein</fullName>
    </submittedName>
</protein>
<keyword evidence="3" id="KW-1185">Reference proteome</keyword>
<dbReference type="InParanoid" id="A0A0Q9WVF9"/>
<sequence>MLLLVLPLGTHLTEAEAAVREGGWITAAVDKEVAPVGDVKTDLLSLEQEIGGSMESQLSTAGVVGEQNGKRRAARGLWFSGGLTGYPFGNWGSGYAWSYPGYGYYGGLPYNGNGNGYGLGYGYGGIGYYPSYLGYQKIILG</sequence>
<evidence type="ECO:0000313" key="3">
    <source>
        <dbReference type="Proteomes" id="UP000007798"/>
    </source>
</evidence>
<accession>A0A0Q9WVF9</accession>
<dbReference type="EMBL" id="CH964272">
    <property type="protein sequence ID" value="KRF99964.1"/>
    <property type="molecule type" value="Genomic_DNA"/>
</dbReference>
<dbReference type="OrthoDB" id="7872214at2759"/>
<dbReference type="Proteomes" id="UP000007798">
    <property type="component" value="Unassembled WGS sequence"/>
</dbReference>
<dbReference type="KEGG" id="dwi:26529567"/>
<reference evidence="2 3" key="1">
    <citation type="journal article" date="2007" name="Nature">
        <title>Evolution of genes and genomes on the Drosophila phylogeny.</title>
        <authorList>
            <consortium name="Drosophila 12 Genomes Consortium"/>
            <person name="Clark A.G."/>
            <person name="Eisen M.B."/>
            <person name="Smith D.R."/>
            <person name="Bergman C.M."/>
            <person name="Oliver B."/>
            <person name="Markow T.A."/>
            <person name="Kaufman T.C."/>
            <person name="Kellis M."/>
            <person name="Gelbart W."/>
            <person name="Iyer V.N."/>
            <person name="Pollard D.A."/>
            <person name="Sackton T.B."/>
            <person name="Larracuente A.M."/>
            <person name="Singh N.D."/>
            <person name="Abad J.P."/>
            <person name="Abt D.N."/>
            <person name="Adryan B."/>
            <person name="Aguade M."/>
            <person name="Akashi H."/>
            <person name="Anderson W.W."/>
            <person name="Aquadro C.F."/>
            <person name="Ardell D.H."/>
            <person name="Arguello R."/>
            <person name="Artieri C.G."/>
            <person name="Barbash D.A."/>
            <person name="Barker D."/>
            <person name="Barsanti P."/>
            <person name="Batterham P."/>
            <person name="Batzoglou S."/>
            <person name="Begun D."/>
            <person name="Bhutkar A."/>
            <person name="Blanco E."/>
            <person name="Bosak S.A."/>
            <person name="Bradley R.K."/>
            <person name="Brand A.D."/>
            <person name="Brent M.R."/>
            <person name="Brooks A.N."/>
            <person name="Brown R.H."/>
            <person name="Butlin R.K."/>
            <person name="Caggese C."/>
            <person name="Calvi B.R."/>
            <person name="Bernardo de Carvalho A."/>
            <person name="Caspi A."/>
            <person name="Castrezana S."/>
            <person name="Celniker S.E."/>
            <person name="Chang J.L."/>
            <person name="Chapple C."/>
            <person name="Chatterji S."/>
            <person name="Chinwalla A."/>
            <person name="Civetta A."/>
            <person name="Clifton S.W."/>
            <person name="Comeron J.M."/>
            <person name="Costello J.C."/>
            <person name="Coyne J.A."/>
            <person name="Daub J."/>
            <person name="David R.G."/>
            <person name="Delcher A.L."/>
            <person name="Delehaunty K."/>
            <person name="Do C.B."/>
            <person name="Ebling H."/>
            <person name="Edwards K."/>
            <person name="Eickbush T."/>
            <person name="Evans J.D."/>
            <person name="Filipski A."/>
            <person name="Findeiss S."/>
            <person name="Freyhult E."/>
            <person name="Fulton L."/>
            <person name="Fulton R."/>
            <person name="Garcia A.C."/>
            <person name="Gardiner A."/>
            <person name="Garfield D.A."/>
            <person name="Garvin B.E."/>
            <person name="Gibson G."/>
            <person name="Gilbert D."/>
            <person name="Gnerre S."/>
            <person name="Godfrey J."/>
            <person name="Good R."/>
            <person name="Gotea V."/>
            <person name="Gravely B."/>
            <person name="Greenberg A.J."/>
            <person name="Griffiths-Jones S."/>
            <person name="Gross S."/>
            <person name="Guigo R."/>
            <person name="Gustafson E.A."/>
            <person name="Haerty W."/>
            <person name="Hahn M.W."/>
            <person name="Halligan D.L."/>
            <person name="Halpern A.L."/>
            <person name="Halter G.M."/>
            <person name="Han M.V."/>
            <person name="Heger A."/>
            <person name="Hillier L."/>
            <person name="Hinrichs A.S."/>
            <person name="Holmes I."/>
            <person name="Hoskins R.A."/>
            <person name="Hubisz M.J."/>
            <person name="Hultmark D."/>
            <person name="Huntley M.A."/>
            <person name="Jaffe D.B."/>
            <person name="Jagadeeshan S."/>
            <person name="Jeck W.R."/>
            <person name="Johnson J."/>
            <person name="Jones C.D."/>
            <person name="Jordan W.C."/>
            <person name="Karpen G.H."/>
            <person name="Kataoka E."/>
            <person name="Keightley P.D."/>
            <person name="Kheradpour P."/>
            <person name="Kirkness E.F."/>
            <person name="Koerich L.B."/>
            <person name="Kristiansen K."/>
            <person name="Kudrna D."/>
            <person name="Kulathinal R.J."/>
            <person name="Kumar S."/>
            <person name="Kwok R."/>
            <person name="Lander E."/>
            <person name="Langley C.H."/>
            <person name="Lapoint R."/>
            <person name="Lazzaro B.P."/>
            <person name="Lee S.J."/>
            <person name="Levesque L."/>
            <person name="Li R."/>
            <person name="Lin C.F."/>
            <person name="Lin M.F."/>
            <person name="Lindblad-Toh K."/>
            <person name="Llopart A."/>
            <person name="Long M."/>
            <person name="Low L."/>
            <person name="Lozovsky E."/>
            <person name="Lu J."/>
            <person name="Luo M."/>
            <person name="Machado C.A."/>
            <person name="Makalowski W."/>
            <person name="Marzo M."/>
            <person name="Matsuda M."/>
            <person name="Matzkin L."/>
            <person name="McAllister B."/>
            <person name="McBride C.S."/>
            <person name="McKernan B."/>
            <person name="McKernan K."/>
            <person name="Mendez-Lago M."/>
            <person name="Minx P."/>
            <person name="Mollenhauer M.U."/>
            <person name="Montooth K."/>
            <person name="Mount S.M."/>
            <person name="Mu X."/>
            <person name="Myers E."/>
            <person name="Negre B."/>
            <person name="Newfeld S."/>
            <person name="Nielsen R."/>
            <person name="Noor M.A."/>
            <person name="O'Grady P."/>
            <person name="Pachter L."/>
            <person name="Papaceit M."/>
            <person name="Parisi M.J."/>
            <person name="Parisi M."/>
            <person name="Parts L."/>
            <person name="Pedersen J.S."/>
            <person name="Pesole G."/>
            <person name="Phillippy A.M."/>
            <person name="Ponting C.P."/>
            <person name="Pop M."/>
            <person name="Porcelli D."/>
            <person name="Powell J.R."/>
            <person name="Prohaska S."/>
            <person name="Pruitt K."/>
            <person name="Puig M."/>
            <person name="Quesneville H."/>
            <person name="Ram K.R."/>
            <person name="Rand D."/>
            <person name="Rasmussen M.D."/>
            <person name="Reed L.K."/>
            <person name="Reenan R."/>
            <person name="Reily A."/>
            <person name="Remington K.A."/>
            <person name="Rieger T.T."/>
            <person name="Ritchie M.G."/>
            <person name="Robin C."/>
            <person name="Rogers Y.H."/>
            <person name="Rohde C."/>
            <person name="Rozas J."/>
            <person name="Rubenfield M.J."/>
            <person name="Ruiz A."/>
            <person name="Russo S."/>
            <person name="Salzberg S.L."/>
            <person name="Sanchez-Gracia A."/>
            <person name="Saranga D.J."/>
            <person name="Sato H."/>
            <person name="Schaeffer S.W."/>
            <person name="Schatz M.C."/>
            <person name="Schlenke T."/>
            <person name="Schwartz R."/>
            <person name="Segarra C."/>
            <person name="Singh R.S."/>
            <person name="Sirot L."/>
            <person name="Sirota M."/>
            <person name="Sisneros N.B."/>
            <person name="Smith C.D."/>
            <person name="Smith T.F."/>
            <person name="Spieth J."/>
            <person name="Stage D.E."/>
            <person name="Stark A."/>
            <person name="Stephan W."/>
            <person name="Strausberg R.L."/>
            <person name="Strempel S."/>
            <person name="Sturgill D."/>
            <person name="Sutton G."/>
            <person name="Sutton G.G."/>
            <person name="Tao W."/>
            <person name="Teichmann S."/>
            <person name="Tobari Y.N."/>
            <person name="Tomimura Y."/>
            <person name="Tsolas J.M."/>
            <person name="Valente V.L."/>
            <person name="Venter E."/>
            <person name="Venter J.C."/>
            <person name="Vicario S."/>
            <person name="Vieira F.G."/>
            <person name="Vilella A.J."/>
            <person name="Villasante A."/>
            <person name="Walenz B."/>
            <person name="Wang J."/>
            <person name="Wasserman M."/>
            <person name="Watts T."/>
            <person name="Wilson D."/>
            <person name="Wilson R.K."/>
            <person name="Wing R.A."/>
            <person name="Wolfner M.F."/>
            <person name="Wong A."/>
            <person name="Wong G.K."/>
            <person name="Wu C.I."/>
            <person name="Wu G."/>
            <person name="Yamamoto D."/>
            <person name="Yang H.P."/>
            <person name="Yang S.P."/>
            <person name="Yorke J.A."/>
            <person name="Yoshida K."/>
            <person name="Zdobnov E."/>
            <person name="Zhang P."/>
            <person name="Zhang Y."/>
            <person name="Zimin A.V."/>
            <person name="Baldwin J."/>
            <person name="Abdouelleil A."/>
            <person name="Abdulkadir J."/>
            <person name="Abebe A."/>
            <person name="Abera B."/>
            <person name="Abreu J."/>
            <person name="Acer S.C."/>
            <person name="Aftuck L."/>
            <person name="Alexander A."/>
            <person name="An P."/>
            <person name="Anderson E."/>
            <person name="Anderson S."/>
            <person name="Arachi H."/>
            <person name="Azer M."/>
            <person name="Bachantsang P."/>
            <person name="Barry A."/>
            <person name="Bayul T."/>
            <person name="Berlin A."/>
            <person name="Bessette D."/>
            <person name="Bloom T."/>
            <person name="Blye J."/>
            <person name="Boguslavskiy L."/>
            <person name="Bonnet C."/>
            <person name="Boukhgalter B."/>
            <person name="Bourzgui I."/>
            <person name="Brown A."/>
            <person name="Cahill P."/>
            <person name="Channer S."/>
            <person name="Cheshatsang Y."/>
            <person name="Chuda L."/>
            <person name="Citroen M."/>
            <person name="Collymore A."/>
            <person name="Cooke P."/>
            <person name="Costello M."/>
            <person name="D'Aco K."/>
            <person name="Daza R."/>
            <person name="De Haan G."/>
            <person name="DeGray S."/>
            <person name="DeMaso C."/>
            <person name="Dhargay N."/>
            <person name="Dooley K."/>
            <person name="Dooley E."/>
            <person name="Doricent M."/>
            <person name="Dorje P."/>
            <person name="Dorjee K."/>
            <person name="Dupes A."/>
            <person name="Elong R."/>
            <person name="Falk J."/>
            <person name="Farina A."/>
            <person name="Faro S."/>
            <person name="Ferguson D."/>
            <person name="Fisher S."/>
            <person name="Foley C.D."/>
            <person name="Franke A."/>
            <person name="Friedrich D."/>
            <person name="Gadbois L."/>
            <person name="Gearin G."/>
            <person name="Gearin C.R."/>
            <person name="Giannoukos G."/>
            <person name="Goode T."/>
            <person name="Graham J."/>
            <person name="Grandbois E."/>
            <person name="Grewal S."/>
            <person name="Gyaltsen K."/>
            <person name="Hafez N."/>
            <person name="Hagos B."/>
            <person name="Hall J."/>
            <person name="Henson C."/>
            <person name="Hollinger A."/>
            <person name="Honan T."/>
            <person name="Huard M.D."/>
            <person name="Hughes L."/>
            <person name="Hurhula B."/>
            <person name="Husby M.E."/>
            <person name="Kamat A."/>
            <person name="Kanga B."/>
            <person name="Kashin S."/>
            <person name="Khazanovich D."/>
            <person name="Kisner P."/>
            <person name="Lance K."/>
            <person name="Lara M."/>
            <person name="Lee W."/>
            <person name="Lennon N."/>
            <person name="Letendre F."/>
            <person name="LeVine R."/>
            <person name="Lipovsky A."/>
            <person name="Liu X."/>
            <person name="Liu J."/>
            <person name="Liu S."/>
            <person name="Lokyitsang T."/>
            <person name="Lokyitsang Y."/>
            <person name="Lubonja R."/>
            <person name="Lui A."/>
            <person name="MacDonald P."/>
            <person name="Magnisalis V."/>
            <person name="Maru K."/>
            <person name="Matthews C."/>
            <person name="McCusker W."/>
            <person name="McDonough S."/>
            <person name="Mehta T."/>
            <person name="Meldrim J."/>
            <person name="Meneus L."/>
            <person name="Mihai O."/>
            <person name="Mihalev A."/>
            <person name="Mihova T."/>
            <person name="Mittelman R."/>
            <person name="Mlenga V."/>
            <person name="Montmayeur A."/>
            <person name="Mulrain L."/>
            <person name="Navidi A."/>
            <person name="Naylor J."/>
            <person name="Negash T."/>
            <person name="Nguyen T."/>
            <person name="Nguyen N."/>
            <person name="Nicol R."/>
            <person name="Norbu C."/>
            <person name="Norbu N."/>
            <person name="Novod N."/>
            <person name="O'Neill B."/>
            <person name="Osman S."/>
            <person name="Markiewicz E."/>
            <person name="Oyono O.L."/>
            <person name="Patti C."/>
            <person name="Phunkhang P."/>
            <person name="Pierre F."/>
            <person name="Priest M."/>
            <person name="Raghuraman S."/>
            <person name="Rege F."/>
            <person name="Reyes R."/>
            <person name="Rise C."/>
            <person name="Rogov P."/>
            <person name="Ross K."/>
            <person name="Ryan E."/>
            <person name="Settipalli S."/>
            <person name="Shea T."/>
            <person name="Sherpa N."/>
            <person name="Shi L."/>
            <person name="Shih D."/>
            <person name="Sparrow T."/>
            <person name="Spaulding J."/>
            <person name="Stalker J."/>
            <person name="Stange-Thomann N."/>
            <person name="Stavropoulos S."/>
            <person name="Stone C."/>
            <person name="Strader C."/>
            <person name="Tesfaye S."/>
            <person name="Thomson T."/>
            <person name="Thoulutsang Y."/>
            <person name="Thoulutsang D."/>
            <person name="Topham K."/>
            <person name="Topping I."/>
            <person name="Tsamla T."/>
            <person name="Vassiliev H."/>
            <person name="Vo A."/>
            <person name="Wangchuk T."/>
            <person name="Wangdi T."/>
            <person name="Weiand M."/>
            <person name="Wilkinson J."/>
            <person name="Wilson A."/>
            <person name="Yadav S."/>
            <person name="Young G."/>
            <person name="Yu Q."/>
            <person name="Zembek L."/>
            <person name="Zhong D."/>
            <person name="Zimmer A."/>
            <person name="Zwirko Z."/>
            <person name="Jaffe D.B."/>
            <person name="Alvarez P."/>
            <person name="Brockman W."/>
            <person name="Butler J."/>
            <person name="Chin C."/>
            <person name="Gnerre S."/>
            <person name="Grabherr M."/>
            <person name="Kleber M."/>
            <person name="Mauceli E."/>
            <person name="MacCallum I."/>
        </authorList>
    </citation>
    <scope>NUCLEOTIDE SEQUENCE [LARGE SCALE GENOMIC DNA]</scope>
    <source>
        <strain evidence="3">Tucson 14030-0811.24</strain>
    </source>
</reference>
<keyword evidence="1" id="KW-0732">Signal</keyword>
<dbReference type="AlphaFoldDB" id="A0A0Q9WVF9"/>
<feature type="signal peptide" evidence="1">
    <location>
        <begin position="1"/>
        <end position="17"/>
    </location>
</feature>
<dbReference type="STRING" id="7260.A0A0Q9WVF9"/>
<evidence type="ECO:0000256" key="1">
    <source>
        <dbReference type="SAM" id="SignalP"/>
    </source>
</evidence>
<proteinExistence type="predicted"/>
<name>A0A0Q9WVF9_DROWI</name>
<gene>
    <name evidence="2" type="primary">Dwil\GK27565</name>
    <name evidence="2" type="ORF">Dwil_GK27565</name>
</gene>
<evidence type="ECO:0000313" key="2">
    <source>
        <dbReference type="EMBL" id="KRF99964.1"/>
    </source>
</evidence>